<dbReference type="EMBL" id="JACDTQ010000745">
    <property type="protein sequence ID" value="KAF5926627.1"/>
    <property type="molecule type" value="Genomic_DNA"/>
</dbReference>
<evidence type="ECO:0000313" key="2">
    <source>
        <dbReference type="Proteomes" id="UP000551758"/>
    </source>
</evidence>
<sequence>TEKCQDLKDLTNFFWILHINFYPGCQYFGQILGFYKENEGKKIILEKVQNYEMEHTLVLNFFPLMKEILSLDKLEAQLKACNLLPVFSKAKPSVLALCLLSLEVETFIKLFIKLLQILLLVIKHSKINDTECRAQTVQDSNYGVPECQHHQQRAVSMKVRTLK</sequence>
<name>A0A7J7FF76_DICBM</name>
<gene>
    <name evidence="1" type="ORF">HPG69_001256</name>
</gene>
<dbReference type="Proteomes" id="UP000551758">
    <property type="component" value="Unassembled WGS sequence"/>
</dbReference>
<feature type="non-terminal residue" evidence="1">
    <location>
        <position position="1"/>
    </location>
</feature>
<accession>A0A7J7FF76</accession>
<feature type="non-terminal residue" evidence="1">
    <location>
        <position position="163"/>
    </location>
</feature>
<comment type="caution">
    <text evidence="1">The sequence shown here is derived from an EMBL/GenBank/DDBJ whole genome shotgun (WGS) entry which is preliminary data.</text>
</comment>
<organism evidence="1 2">
    <name type="scientific">Diceros bicornis minor</name>
    <name type="common">South-central black rhinoceros</name>
    <dbReference type="NCBI Taxonomy" id="77932"/>
    <lineage>
        <taxon>Eukaryota</taxon>
        <taxon>Metazoa</taxon>
        <taxon>Chordata</taxon>
        <taxon>Craniata</taxon>
        <taxon>Vertebrata</taxon>
        <taxon>Euteleostomi</taxon>
        <taxon>Mammalia</taxon>
        <taxon>Eutheria</taxon>
        <taxon>Laurasiatheria</taxon>
        <taxon>Perissodactyla</taxon>
        <taxon>Rhinocerotidae</taxon>
        <taxon>Diceros</taxon>
    </lineage>
</organism>
<proteinExistence type="predicted"/>
<protein>
    <submittedName>
        <fullName evidence="1">Uncharacterized protein</fullName>
    </submittedName>
</protein>
<reference evidence="1 2" key="1">
    <citation type="journal article" date="2020" name="Mol. Biol. Evol.">
        <title>Interspecific Gene Flow and the Evolution of Specialization in Black and White Rhinoceros.</title>
        <authorList>
            <person name="Moodley Y."/>
            <person name="Westbury M.V."/>
            <person name="Russo I.M."/>
            <person name="Gopalakrishnan S."/>
            <person name="Rakotoarivelo A."/>
            <person name="Olsen R.A."/>
            <person name="Prost S."/>
            <person name="Tunstall T."/>
            <person name="Ryder O.A."/>
            <person name="Dalen L."/>
            <person name="Bruford M.W."/>
        </authorList>
    </citation>
    <scope>NUCLEOTIDE SEQUENCE [LARGE SCALE GENOMIC DNA]</scope>
    <source>
        <strain evidence="1">SBR-YM</strain>
        <tissue evidence="1">Skin</tissue>
    </source>
</reference>
<evidence type="ECO:0000313" key="1">
    <source>
        <dbReference type="EMBL" id="KAF5926627.1"/>
    </source>
</evidence>
<dbReference type="AlphaFoldDB" id="A0A7J7FF76"/>
<keyword evidence="2" id="KW-1185">Reference proteome</keyword>